<dbReference type="AlphaFoldDB" id="A0AA88JE95"/>
<comment type="caution">
    <text evidence="1">The sequence shown here is derived from an EMBL/GenBank/DDBJ whole genome shotgun (WGS) entry which is preliminary data.</text>
</comment>
<reference evidence="1" key="1">
    <citation type="submission" date="2023-07" db="EMBL/GenBank/DDBJ databases">
        <title>draft genome sequence of fig (Ficus carica).</title>
        <authorList>
            <person name="Takahashi T."/>
            <person name="Nishimura K."/>
        </authorList>
    </citation>
    <scope>NUCLEOTIDE SEQUENCE</scope>
</reference>
<dbReference type="EMBL" id="BTGU01000766">
    <property type="protein sequence ID" value="GMN69081.1"/>
    <property type="molecule type" value="Genomic_DNA"/>
</dbReference>
<organism evidence="1 2">
    <name type="scientific">Ficus carica</name>
    <name type="common">Common fig</name>
    <dbReference type="NCBI Taxonomy" id="3494"/>
    <lineage>
        <taxon>Eukaryota</taxon>
        <taxon>Viridiplantae</taxon>
        <taxon>Streptophyta</taxon>
        <taxon>Embryophyta</taxon>
        <taxon>Tracheophyta</taxon>
        <taxon>Spermatophyta</taxon>
        <taxon>Magnoliopsida</taxon>
        <taxon>eudicotyledons</taxon>
        <taxon>Gunneridae</taxon>
        <taxon>Pentapetalae</taxon>
        <taxon>rosids</taxon>
        <taxon>fabids</taxon>
        <taxon>Rosales</taxon>
        <taxon>Moraceae</taxon>
        <taxon>Ficeae</taxon>
        <taxon>Ficus</taxon>
    </lineage>
</organism>
<accession>A0AA88JE95</accession>
<name>A0AA88JE95_FICCA</name>
<keyword evidence="2" id="KW-1185">Reference proteome</keyword>
<evidence type="ECO:0000313" key="2">
    <source>
        <dbReference type="Proteomes" id="UP001187192"/>
    </source>
</evidence>
<evidence type="ECO:0000313" key="1">
    <source>
        <dbReference type="EMBL" id="GMN69081.1"/>
    </source>
</evidence>
<sequence>MATLSEHRSRPSKLAIRAQIGPSELAVGVAPVNLPLELISRPQIGRSSDRSSS</sequence>
<dbReference type="Proteomes" id="UP001187192">
    <property type="component" value="Unassembled WGS sequence"/>
</dbReference>
<protein>
    <submittedName>
        <fullName evidence="1">Uncharacterized protein</fullName>
    </submittedName>
</protein>
<gene>
    <name evidence="1" type="ORF">TIFTF001_038132</name>
</gene>
<proteinExistence type="predicted"/>